<evidence type="ECO:0000256" key="4">
    <source>
        <dbReference type="ARBA" id="ARBA00023125"/>
    </source>
</evidence>
<dbReference type="InterPro" id="IPR007630">
    <property type="entry name" value="RNA_pol_sigma70_r4"/>
</dbReference>
<dbReference type="Pfam" id="PF04545">
    <property type="entry name" value="Sigma70_r4"/>
    <property type="match status" value="1"/>
</dbReference>
<evidence type="ECO:0000256" key="1">
    <source>
        <dbReference type="ARBA" id="ARBA00010641"/>
    </source>
</evidence>
<dbReference type="CDD" id="cd06171">
    <property type="entry name" value="Sigma70_r4"/>
    <property type="match status" value="1"/>
</dbReference>
<organism evidence="8 9">
    <name type="scientific">Nonlabens tegetincola</name>
    <dbReference type="NCBI Taxonomy" id="323273"/>
    <lineage>
        <taxon>Bacteria</taxon>
        <taxon>Pseudomonadati</taxon>
        <taxon>Bacteroidota</taxon>
        <taxon>Flavobacteriia</taxon>
        <taxon>Flavobacteriales</taxon>
        <taxon>Flavobacteriaceae</taxon>
        <taxon>Nonlabens</taxon>
    </lineage>
</organism>
<dbReference type="InterPro" id="IPR013325">
    <property type="entry name" value="RNA_pol_sigma_r2"/>
</dbReference>
<gene>
    <name evidence="8" type="ORF">JCM19294_1618</name>
</gene>
<dbReference type="GO" id="GO:0016987">
    <property type="term" value="F:sigma factor activity"/>
    <property type="evidence" value="ECO:0007669"/>
    <property type="project" value="UniProtKB-KW"/>
</dbReference>
<evidence type="ECO:0000256" key="2">
    <source>
        <dbReference type="ARBA" id="ARBA00023015"/>
    </source>
</evidence>
<dbReference type="STRING" id="319236.BST91_00900"/>
<dbReference type="Gene3D" id="1.10.10.10">
    <property type="entry name" value="Winged helix-like DNA-binding domain superfamily/Winged helix DNA-binding domain"/>
    <property type="match status" value="1"/>
</dbReference>
<evidence type="ECO:0000256" key="5">
    <source>
        <dbReference type="ARBA" id="ARBA00023163"/>
    </source>
</evidence>
<dbReference type="InterPro" id="IPR036388">
    <property type="entry name" value="WH-like_DNA-bd_sf"/>
</dbReference>
<dbReference type="SUPFAM" id="SSF88946">
    <property type="entry name" value="Sigma2 domain of RNA polymerase sigma factors"/>
    <property type="match status" value="1"/>
</dbReference>
<comment type="caution">
    <text evidence="8">The sequence shown here is derived from an EMBL/GenBank/DDBJ whole genome shotgun (WGS) entry which is preliminary data.</text>
</comment>
<evidence type="ECO:0000259" key="6">
    <source>
        <dbReference type="Pfam" id="PF04542"/>
    </source>
</evidence>
<evidence type="ECO:0000259" key="7">
    <source>
        <dbReference type="Pfam" id="PF04545"/>
    </source>
</evidence>
<keyword evidence="4" id="KW-0238">DNA-binding</keyword>
<dbReference type="PANTHER" id="PTHR43133:SF8">
    <property type="entry name" value="RNA POLYMERASE SIGMA FACTOR HI_1459-RELATED"/>
    <property type="match status" value="1"/>
</dbReference>
<keyword evidence="5" id="KW-0804">Transcription</keyword>
<dbReference type="PANTHER" id="PTHR43133">
    <property type="entry name" value="RNA POLYMERASE ECF-TYPE SIGMA FACTO"/>
    <property type="match status" value="1"/>
</dbReference>
<evidence type="ECO:0000313" key="9">
    <source>
        <dbReference type="Proteomes" id="UP000029221"/>
    </source>
</evidence>
<keyword evidence="3" id="KW-0731">Sigma factor</keyword>
<dbReference type="Gene3D" id="1.10.1740.10">
    <property type="match status" value="1"/>
</dbReference>
<name>A0A090QRC5_9FLAO</name>
<dbReference type="SUPFAM" id="SSF88659">
    <property type="entry name" value="Sigma3 and sigma4 domains of RNA polymerase sigma factors"/>
    <property type="match status" value="1"/>
</dbReference>
<dbReference type="InterPro" id="IPR013324">
    <property type="entry name" value="RNA_pol_sigma_r3/r4-like"/>
</dbReference>
<dbReference type="InterPro" id="IPR039425">
    <property type="entry name" value="RNA_pol_sigma-70-like"/>
</dbReference>
<reference evidence="8" key="1">
    <citation type="journal article" date="2014" name="Genome Announc.">
        <title>Draft Genome Sequences of Marine Flavobacterium Nonlabens Strains NR17, NR24, NR27, NR32, NR33, and Ara13.</title>
        <authorList>
            <person name="Nakanishi M."/>
            <person name="Meirelles P."/>
            <person name="Suzuki R."/>
            <person name="Takatani N."/>
            <person name="Mino S."/>
            <person name="Suda W."/>
            <person name="Oshima K."/>
            <person name="Hattori M."/>
            <person name="Ohkuma M."/>
            <person name="Hosokawa M."/>
            <person name="Miyashita K."/>
            <person name="Thompson F.L."/>
            <person name="Niwa A."/>
            <person name="Sawabe T."/>
            <person name="Sawabe T."/>
        </authorList>
    </citation>
    <scope>NUCLEOTIDE SEQUENCE [LARGE SCALE GENOMIC DNA]</scope>
    <source>
        <strain evidence="8">JCM 19294</strain>
    </source>
</reference>
<evidence type="ECO:0000256" key="3">
    <source>
        <dbReference type="ARBA" id="ARBA00023082"/>
    </source>
</evidence>
<dbReference type="GO" id="GO:0006352">
    <property type="term" value="P:DNA-templated transcription initiation"/>
    <property type="evidence" value="ECO:0007669"/>
    <property type="project" value="InterPro"/>
</dbReference>
<dbReference type="GO" id="GO:0003677">
    <property type="term" value="F:DNA binding"/>
    <property type="evidence" value="ECO:0007669"/>
    <property type="project" value="UniProtKB-KW"/>
</dbReference>
<proteinExistence type="inferred from homology"/>
<dbReference type="AlphaFoldDB" id="A0A090QRC5"/>
<dbReference type="InterPro" id="IPR014284">
    <property type="entry name" value="RNA_pol_sigma-70_dom"/>
</dbReference>
<sequence>MSLLYDHYNGALFGLCLKFTKNPDDAKEVLQASLIKAWQNIDSYDADKARLFTWLYQITRNQALDFLRKSQRKQQKEIQNDYSSVSIEEDSSLLYKEFKEQLNLKVTSLESQYQDVINCVFYKGMTHMEASEYLNIPLGTFKTRIRNALKKLRTTYSIIALLLWSYI</sequence>
<accession>A0A090QRC5</accession>
<dbReference type="eggNOG" id="COG1595">
    <property type="taxonomic scope" value="Bacteria"/>
</dbReference>
<keyword evidence="9" id="KW-1185">Reference proteome</keyword>
<comment type="similarity">
    <text evidence="1">Belongs to the sigma-70 factor family. ECF subfamily.</text>
</comment>
<feature type="domain" description="RNA polymerase sigma-70 region 2" evidence="6">
    <location>
        <begin position="4"/>
        <end position="72"/>
    </location>
</feature>
<feature type="domain" description="RNA polymerase sigma-70 region 4" evidence="7">
    <location>
        <begin position="109"/>
        <end position="153"/>
    </location>
</feature>
<dbReference type="Pfam" id="PF04542">
    <property type="entry name" value="Sigma70_r2"/>
    <property type="match status" value="1"/>
</dbReference>
<dbReference type="EMBL" id="BBML01000008">
    <property type="protein sequence ID" value="GAK97996.1"/>
    <property type="molecule type" value="Genomic_DNA"/>
</dbReference>
<dbReference type="Proteomes" id="UP000029221">
    <property type="component" value="Unassembled WGS sequence"/>
</dbReference>
<keyword evidence="2" id="KW-0805">Transcription regulation</keyword>
<dbReference type="InterPro" id="IPR007627">
    <property type="entry name" value="RNA_pol_sigma70_r2"/>
</dbReference>
<evidence type="ECO:0000313" key="8">
    <source>
        <dbReference type="EMBL" id="GAK97996.1"/>
    </source>
</evidence>
<protein>
    <submittedName>
        <fullName evidence="8">RNA polymerase sigma-70 factor</fullName>
    </submittedName>
</protein>
<dbReference type="NCBIfam" id="TIGR02937">
    <property type="entry name" value="sigma70-ECF"/>
    <property type="match status" value="1"/>
</dbReference>